<evidence type="ECO:0000256" key="1">
    <source>
        <dbReference type="ARBA" id="ARBA00022676"/>
    </source>
</evidence>
<evidence type="ECO:0008006" key="5">
    <source>
        <dbReference type="Google" id="ProtNLM"/>
    </source>
</evidence>
<dbReference type="Pfam" id="PF03808">
    <property type="entry name" value="Glyco_tran_WecG"/>
    <property type="match status" value="1"/>
</dbReference>
<dbReference type="CDD" id="cd06533">
    <property type="entry name" value="Glyco_transf_WecG_TagA"/>
    <property type="match status" value="1"/>
</dbReference>
<keyword evidence="1" id="KW-0328">Glycosyltransferase</keyword>
<evidence type="ECO:0000313" key="4">
    <source>
        <dbReference type="Proteomes" id="UP000176480"/>
    </source>
</evidence>
<dbReference type="AlphaFoldDB" id="A0A1F7JAW7"/>
<dbReference type="PANTHER" id="PTHR34136">
    <property type="match status" value="1"/>
</dbReference>
<accession>A0A1F7JAW7</accession>
<gene>
    <name evidence="3" type="ORF">A2966_03125</name>
</gene>
<dbReference type="PANTHER" id="PTHR34136:SF1">
    <property type="entry name" value="UDP-N-ACETYL-D-MANNOSAMINURONIC ACID TRANSFERASE"/>
    <property type="match status" value="1"/>
</dbReference>
<dbReference type="GO" id="GO:0016758">
    <property type="term" value="F:hexosyltransferase activity"/>
    <property type="evidence" value="ECO:0007669"/>
    <property type="project" value="TreeGrafter"/>
</dbReference>
<organism evidence="3 4">
    <name type="scientific">Candidatus Roizmanbacteria bacterium RIFCSPLOWO2_01_FULL_41_22</name>
    <dbReference type="NCBI Taxonomy" id="1802067"/>
    <lineage>
        <taxon>Bacteria</taxon>
        <taxon>Candidatus Roizmaniibacteriota</taxon>
    </lineage>
</organism>
<reference evidence="3 4" key="1">
    <citation type="journal article" date="2016" name="Nat. Commun.">
        <title>Thousands of microbial genomes shed light on interconnected biogeochemical processes in an aquifer system.</title>
        <authorList>
            <person name="Anantharaman K."/>
            <person name="Brown C.T."/>
            <person name="Hug L.A."/>
            <person name="Sharon I."/>
            <person name="Castelle C.J."/>
            <person name="Probst A.J."/>
            <person name="Thomas B.C."/>
            <person name="Singh A."/>
            <person name="Wilkins M.J."/>
            <person name="Karaoz U."/>
            <person name="Brodie E.L."/>
            <person name="Williams K.H."/>
            <person name="Hubbard S.S."/>
            <person name="Banfield J.F."/>
        </authorList>
    </citation>
    <scope>NUCLEOTIDE SEQUENCE [LARGE SCALE GENOMIC DNA]</scope>
</reference>
<dbReference type="EMBL" id="MGAR01000002">
    <property type="protein sequence ID" value="OGK52746.1"/>
    <property type="molecule type" value="Genomic_DNA"/>
</dbReference>
<dbReference type="InterPro" id="IPR004629">
    <property type="entry name" value="WecG_TagA_CpsF"/>
</dbReference>
<evidence type="ECO:0000256" key="2">
    <source>
        <dbReference type="ARBA" id="ARBA00022679"/>
    </source>
</evidence>
<keyword evidence="2" id="KW-0808">Transferase</keyword>
<sequence>MFKKKNILGIGLTNAKEDQILEYILQGLEKNIQKYFIVTPNPEILVLARSNTNYKKILNSAKIASPDGIGIMIAGKILEKQLKEKITGVDLVESLCRAVEEKPITVGFLGAGLAVAEETAECLKKKFPNLKVAFANSGNPDDKTVALVKGSKKEIDILFVAFGSPKQEIWIYENLDKLPVKVAIGVGGAFDFISGKVKRAPVLVQNLGFEWLFRLINQPWRAKRQTTLIKFIYLVLKEKFKRNNV</sequence>
<protein>
    <recommendedName>
        <fullName evidence="5">Glycosyl transferase</fullName>
    </recommendedName>
</protein>
<dbReference type="NCBIfam" id="TIGR00696">
    <property type="entry name" value="wecG_tagA_cpsF"/>
    <property type="match status" value="1"/>
</dbReference>
<evidence type="ECO:0000313" key="3">
    <source>
        <dbReference type="EMBL" id="OGK52746.1"/>
    </source>
</evidence>
<comment type="caution">
    <text evidence="3">The sequence shown here is derived from an EMBL/GenBank/DDBJ whole genome shotgun (WGS) entry which is preliminary data.</text>
</comment>
<dbReference type="STRING" id="1802067.A2966_03125"/>
<name>A0A1F7JAW7_9BACT</name>
<proteinExistence type="predicted"/>
<dbReference type="Proteomes" id="UP000176480">
    <property type="component" value="Unassembled WGS sequence"/>
</dbReference>